<dbReference type="PANTHER" id="PTHR10584:SF166">
    <property type="entry name" value="RIBOKINASE"/>
    <property type="match status" value="1"/>
</dbReference>
<protein>
    <submittedName>
        <fullName evidence="4">Sugar kinase</fullName>
    </submittedName>
</protein>
<evidence type="ECO:0000259" key="3">
    <source>
        <dbReference type="Pfam" id="PF00294"/>
    </source>
</evidence>
<organism evidence="4 5">
    <name type="scientific">Acetobacter senegalensis</name>
    <dbReference type="NCBI Taxonomy" id="446692"/>
    <lineage>
        <taxon>Bacteria</taxon>
        <taxon>Pseudomonadati</taxon>
        <taxon>Pseudomonadota</taxon>
        <taxon>Alphaproteobacteria</taxon>
        <taxon>Acetobacterales</taxon>
        <taxon>Acetobacteraceae</taxon>
        <taxon>Acetobacter</taxon>
    </lineage>
</organism>
<dbReference type="Proteomes" id="UP000195072">
    <property type="component" value="Unassembled WGS sequence"/>
</dbReference>
<dbReference type="Gene3D" id="3.40.1190.20">
    <property type="match status" value="1"/>
</dbReference>
<evidence type="ECO:0000313" key="4">
    <source>
        <dbReference type="EMBL" id="OUL66675.1"/>
    </source>
</evidence>
<dbReference type="InterPro" id="IPR036388">
    <property type="entry name" value="WH-like_DNA-bd_sf"/>
</dbReference>
<dbReference type="Pfam" id="PF13412">
    <property type="entry name" value="HTH_24"/>
    <property type="match status" value="1"/>
</dbReference>
<dbReference type="RefSeq" id="WP_086897276.1">
    <property type="nucleotide sequence ID" value="NZ_JAIMFQ010000008.1"/>
</dbReference>
<name>A0A252EJQ4_9PROT</name>
<sequence>MLLRHTMNENERIILNMIVENPFLSQEDLAERCGLSRPMLATYIGQLTRKGFRIGRANIVAKQGRCICIGGAAIDRKYRLAGPMVPGTSNPAAGHTTFGGVARNVCENLVRLGGHTTLLAVVGDDASGHALVEYMKNCGTDTSRIKFATGAPTAEYVAILDGESNLGVGIFDASVADFLDVAYLQCNTSLIASTDWVFVDCNISADVLAWLVREARQYSCRLVFDTVSISKAQRLRGHLHDVEVLFTNQDEAVVLLPDGTQDLTIPDLAAALVRNGVRVAVITEGARGLTVADAEGVRRIEAVSTDVVDVTGAGDALVAATLTALMEGADVNAACRHGVAAAAMTIGCRESVYPDLNRESLDLFMKKNLLSEQVR</sequence>
<feature type="domain" description="Carbohydrate kinase PfkB" evidence="3">
    <location>
        <begin position="66"/>
        <end position="352"/>
    </location>
</feature>
<keyword evidence="1" id="KW-0808">Transferase</keyword>
<evidence type="ECO:0000313" key="5">
    <source>
        <dbReference type="Proteomes" id="UP000195072"/>
    </source>
</evidence>
<accession>A0A252EJQ4</accession>
<dbReference type="InterPro" id="IPR029056">
    <property type="entry name" value="Ribokinase-like"/>
</dbReference>
<dbReference type="SUPFAM" id="SSF53613">
    <property type="entry name" value="Ribokinase-like"/>
    <property type="match status" value="1"/>
</dbReference>
<dbReference type="InterPro" id="IPR036390">
    <property type="entry name" value="WH_DNA-bd_sf"/>
</dbReference>
<dbReference type="EMBL" id="JOOZ01000027">
    <property type="protein sequence ID" value="OUL66675.1"/>
    <property type="molecule type" value="Genomic_DNA"/>
</dbReference>
<dbReference type="AlphaFoldDB" id="A0A252EJQ4"/>
<gene>
    <name evidence="4" type="ORF">HK16_08380</name>
</gene>
<dbReference type="CDD" id="cd01941">
    <property type="entry name" value="YeiC_kinase_like"/>
    <property type="match status" value="1"/>
</dbReference>
<evidence type="ECO:0000256" key="2">
    <source>
        <dbReference type="ARBA" id="ARBA00022777"/>
    </source>
</evidence>
<comment type="caution">
    <text evidence="4">The sequence shown here is derived from an EMBL/GenBank/DDBJ whole genome shotgun (WGS) entry which is preliminary data.</text>
</comment>
<reference evidence="4 5" key="1">
    <citation type="submission" date="2014-06" db="EMBL/GenBank/DDBJ databases">
        <authorList>
            <person name="Ju J."/>
            <person name="Zhang J."/>
        </authorList>
    </citation>
    <scope>NUCLEOTIDE SEQUENCE [LARGE SCALE GENOMIC DNA]</scope>
    <source>
        <strain evidence="4">DmL_050</strain>
    </source>
</reference>
<dbReference type="InterPro" id="IPR011611">
    <property type="entry name" value="PfkB_dom"/>
</dbReference>
<dbReference type="PANTHER" id="PTHR10584">
    <property type="entry name" value="SUGAR KINASE"/>
    <property type="match status" value="1"/>
</dbReference>
<dbReference type="SUPFAM" id="SSF46785">
    <property type="entry name" value="Winged helix' DNA-binding domain"/>
    <property type="match status" value="1"/>
</dbReference>
<dbReference type="Pfam" id="PF00294">
    <property type="entry name" value="PfkB"/>
    <property type="match status" value="1"/>
</dbReference>
<evidence type="ECO:0000256" key="1">
    <source>
        <dbReference type="ARBA" id="ARBA00022679"/>
    </source>
</evidence>
<dbReference type="GO" id="GO:0016301">
    <property type="term" value="F:kinase activity"/>
    <property type="evidence" value="ECO:0007669"/>
    <property type="project" value="UniProtKB-KW"/>
</dbReference>
<keyword evidence="2 4" id="KW-0418">Kinase</keyword>
<dbReference type="Gene3D" id="1.10.10.10">
    <property type="entry name" value="Winged helix-like DNA-binding domain superfamily/Winged helix DNA-binding domain"/>
    <property type="match status" value="1"/>
</dbReference>
<proteinExistence type="predicted"/>